<dbReference type="Gene3D" id="1.20.5.1700">
    <property type="match status" value="1"/>
</dbReference>
<keyword evidence="1" id="KW-0175">Coiled coil</keyword>
<organism evidence="2 3">
    <name type="scientific">Porphyromonas cangingivalis</name>
    <dbReference type="NCBI Taxonomy" id="36874"/>
    <lineage>
        <taxon>Bacteria</taxon>
        <taxon>Pseudomonadati</taxon>
        <taxon>Bacteroidota</taxon>
        <taxon>Bacteroidia</taxon>
        <taxon>Bacteroidales</taxon>
        <taxon>Porphyromonadaceae</taxon>
        <taxon>Porphyromonas</taxon>
    </lineage>
</organism>
<comment type="caution">
    <text evidence="2">The sequence shown here is derived from an EMBL/GenBank/DDBJ whole genome shotgun (WGS) entry which is preliminary data.</text>
</comment>
<feature type="coiled-coil region" evidence="1">
    <location>
        <begin position="143"/>
        <end position="174"/>
    </location>
</feature>
<gene>
    <name evidence="2" type="ORF">HQ35_06630</name>
</gene>
<evidence type="ECO:0000313" key="3">
    <source>
        <dbReference type="Proteomes" id="UP000030125"/>
    </source>
</evidence>
<dbReference type="Proteomes" id="UP000030125">
    <property type="component" value="Unassembled WGS sequence"/>
</dbReference>
<evidence type="ECO:0000313" key="2">
    <source>
        <dbReference type="EMBL" id="KGN79840.1"/>
    </source>
</evidence>
<sequence length="1386" mass="156829">MLGFVGCKDRDDDITKLEGQISNLKTELPSKIEAVKTELTTALNAKITEVKGEISALKGKLADLEAKAATKAELDAVKKEILEKTVAKEVYEAFVTKTEAELKALKAGLAKAATKQELAEFKAEVATKFAEMQGKLDALDVRVTALDKALADLRKALDEKVAELITKIADLKAELEPRIKVLETVLDIKDGKSMVIEDIKKSLTDQLAKITANENEIKNLKEDLQKKYDELTEADKKLQALITENQNKIVLLTERMDNAEEHIKDLQGRMATAEADIKNLKERMATAEADIKNLKERMTKAEEAINLNIANILTLSRQLKGLTFIPTRGLPGEKTMKLYYFAGDYTADHVIMFRVNPSNAVYGRDFNVESLNYQITTRNEADESVKVDVDIDKKREIKQVGDILYVPVHIKGSKPCKVFGNGGVIARRWWTNHYFHGENMLSENNFPTHVVITGEDQPSAGEDNNYYGTALSLVLTASTNSIEEVNGVKTVGQKIMVKSSEMINTELIPTQIKLAEARDGKGNIADEKNTRLKERLLKFTLEEATEWALQNENNLPNDNKNWNILTWSGNKGQGGVWTPGQIDLNDYVSSFYYPQDGGDLTHKDIVEGDPHRYLYSEYGKAFGSPYTDKPSYAKPVYKFEQMIYKDKNHNIVIGPKGGEDVTHSYAEIVDGHILRVFDNDNGVSIQGVRNKKLIIKVTQINSECKERQPVGYLVIKYTDDPQGVWPDVNYTIDLNHIPYFHKACETTEPVGGWIEKTYADGDAGATFTHKNALLELFTERKFMSPINAPGSYGLSGTINPGDVKVILGSNLQLNGIGEHNMGNIYNIQRRDATVVEGSVKFKAADYNHVNDAENKKFTGVTPQDAFRHVMIRYEYTNHSYVVYVDDHAPAGDYEITYKLENKEGETQHGNVLFLTFKFKVAIRTIKVEHDKNKVNWLNENTIRAQHARIHNSIVPEDDEYSKFTSDEGYRVDLRQAFVLKSGSLDLVTETLPAIGGVNAGEKPNYRPMFEFVQDGKITAAGFEYKRDDKNYLTQIIDKESKKLAAEIVNDPKDGFNYLYIKYSKEGDLLYNYLTQDIESNNNVNLHNVLTKWGKTELMLKDDTERLLPVRIVTDINAKCLEGEKFPNGNYYYIEDFNIKFERALRWAFTTVELTDNQRIQGFVFDFETKEVKENDAESVYRGLFDHAYDTEHGYGNLVHPRWNLLQLLTPWDFSNRHAQARFYGLEPPKSLWILPVLENYPPRIFIDTKKKHELKIANLLGLPGVTVDGEYNGLDYTKVEESTDGGKTWTPISKDYQVLDHKRRYFNVINVAGPVSGKVYRVAIWQGDHTAITSPLYFRVPVINDLAVNNGLAPADGDTKKEYWMTYRAGHAKVKGYAVFKINPRK</sequence>
<protein>
    <submittedName>
        <fullName evidence="2">Uncharacterized protein</fullName>
    </submittedName>
</protein>
<reference evidence="2 3" key="1">
    <citation type="submission" date="2014-08" db="EMBL/GenBank/DDBJ databases">
        <title>Porphyromonas cangingivalis strain:COT-109_OH1386 Genome sequencing.</title>
        <authorList>
            <person name="Wallis C."/>
            <person name="Deusch O."/>
            <person name="O'Flynn C."/>
            <person name="Davis I."/>
            <person name="Jospin G."/>
            <person name="Darling A.E."/>
            <person name="Coil D.A."/>
            <person name="Alexiev A."/>
            <person name="Horsfall A."/>
            <person name="Kirkwood N."/>
            <person name="Harris S."/>
            <person name="Eisen J.A."/>
        </authorList>
    </citation>
    <scope>NUCLEOTIDE SEQUENCE [LARGE SCALE GENOMIC DNA]</scope>
    <source>
        <strain evidence="3">COT-109 OH1386</strain>
    </source>
</reference>
<dbReference type="PANTHER" id="PTHR23159">
    <property type="entry name" value="CENTROSOMAL PROTEIN 2"/>
    <property type="match status" value="1"/>
</dbReference>
<dbReference type="PANTHER" id="PTHR23159:SF31">
    <property type="entry name" value="CENTROSOME-ASSOCIATED PROTEIN CEP250 ISOFORM X1"/>
    <property type="match status" value="1"/>
</dbReference>
<dbReference type="SUPFAM" id="SSF57997">
    <property type="entry name" value="Tropomyosin"/>
    <property type="match status" value="1"/>
</dbReference>
<dbReference type="EMBL" id="JQJD01000045">
    <property type="protein sequence ID" value="KGN79840.1"/>
    <property type="molecule type" value="Genomic_DNA"/>
</dbReference>
<dbReference type="Gene3D" id="1.20.5.340">
    <property type="match status" value="1"/>
</dbReference>
<proteinExistence type="predicted"/>
<feature type="coiled-coil region" evidence="1">
    <location>
        <begin position="203"/>
        <end position="311"/>
    </location>
</feature>
<evidence type="ECO:0000256" key="1">
    <source>
        <dbReference type="SAM" id="Coils"/>
    </source>
</evidence>
<name>A0A0A2EQV6_PORCN</name>
<keyword evidence="3" id="KW-1185">Reference proteome</keyword>
<accession>A0A0A2EQV6</accession>